<reference evidence="9 10" key="1">
    <citation type="submission" date="2023-11" db="EMBL/GenBank/DDBJ databases">
        <title>Bacillus jintuensis, isolated from a mudflat on the Beibu Gulf coast.</title>
        <authorList>
            <person name="Li M."/>
        </authorList>
    </citation>
    <scope>NUCLEOTIDE SEQUENCE [LARGE SCALE GENOMIC DNA]</scope>
    <source>
        <strain evidence="9 10">31A1R</strain>
    </source>
</reference>
<evidence type="ECO:0000256" key="2">
    <source>
        <dbReference type="ARBA" id="ARBA00022448"/>
    </source>
</evidence>
<dbReference type="Proteomes" id="UP001290455">
    <property type="component" value="Unassembled WGS sequence"/>
</dbReference>
<proteinExistence type="inferred from homology"/>
<keyword evidence="2 7" id="KW-0813">Transport</keyword>
<feature type="domain" description="ABC transmembrane type-1" evidence="8">
    <location>
        <begin position="178"/>
        <end position="392"/>
    </location>
</feature>
<name>A0ABU5J3I6_9BACI</name>
<dbReference type="InterPro" id="IPR035906">
    <property type="entry name" value="MetI-like_sf"/>
</dbReference>
<dbReference type="SUPFAM" id="SSF161098">
    <property type="entry name" value="MetI-like"/>
    <property type="match status" value="1"/>
</dbReference>
<accession>A0ABU5J3I6</accession>
<keyword evidence="10" id="KW-1185">Reference proteome</keyword>
<dbReference type="Gene3D" id="1.10.3720.10">
    <property type="entry name" value="MetI-like"/>
    <property type="match status" value="1"/>
</dbReference>
<feature type="transmembrane region" description="Helical" evidence="7">
    <location>
        <begin position="371"/>
        <end position="393"/>
    </location>
</feature>
<evidence type="ECO:0000256" key="6">
    <source>
        <dbReference type="ARBA" id="ARBA00023136"/>
    </source>
</evidence>
<dbReference type="PROSITE" id="PS50928">
    <property type="entry name" value="ABC_TM1"/>
    <property type="match status" value="1"/>
</dbReference>
<evidence type="ECO:0000256" key="1">
    <source>
        <dbReference type="ARBA" id="ARBA00004651"/>
    </source>
</evidence>
<keyword evidence="4 7" id="KW-0812">Transmembrane</keyword>
<evidence type="ECO:0000256" key="3">
    <source>
        <dbReference type="ARBA" id="ARBA00022475"/>
    </source>
</evidence>
<dbReference type="RefSeq" id="WP_322448283.1">
    <property type="nucleotide sequence ID" value="NZ_JAXOFX010000018.1"/>
</dbReference>
<dbReference type="PANTHER" id="PTHR43005:SF2">
    <property type="entry name" value="INTEGRAL MEMBRANE SUGAR TRANSPORT PROTEIN"/>
    <property type="match status" value="1"/>
</dbReference>
<feature type="transmembrane region" description="Helical" evidence="7">
    <location>
        <begin position="182"/>
        <end position="203"/>
    </location>
</feature>
<dbReference type="PANTHER" id="PTHR43005">
    <property type="entry name" value="BLR7065 PROTEIN"/>
    <property type="match status" value="1"/>
</dbReference>
<sequence>MKKLGFKEFLFILPTILLLGVFSLWPVIQSLSYTFFDYQLNNQQKAGLYLSERFNVSLFNETQMYVSMFLEEELTNITDSNDQAGVNDAISKIEEVSTQFKEEQGVITISAEQREQIENLHQDVSSLVATLNEKYELIYQEDLPALVDDFQNSIIPSNFVGLKGFTSAFSDSRIGIALGNTLIFTVVSVFFELILGLGLALILNKAIFGQGVIRTTSLIPWAIPTAVAALMWSYLYDGSSGIVALFFENIGLVRDSRDLLLSGTGAMFSTILADVWKTTPYMALLLLAGLQNIPGSLYEASSIDGATKIQSFFLVTLPLLKPSILVALLFRTLDAFRVFDLIFVLTGGGPGGATETLSIYTYKVMFGQTNFGYGSIIVMLMFVCVALIAILFVKILGANLMEKS</sequence>
<feature type="transmembrane region" description="Helical" evidence="7">
    <location>
        <begin position="312"/>
        <end position="330"/>
    </location>
</feature>
<gene>
    <name evidence="9" type="ORF">SM124_19910</name>
</gene>
<protein>
    <submittedName>
        <fullName evidence="9">Sugar ABC transporter permease</fullName>
    </submittedName>
</protein>
<organism evidence="9 10">
    <name type="scientific">Robertmurraya mangrovi</name>
    <dbReference type="NCBI Taxonomy" id="3098077"/>
    <lineage>
        <taxon>Bacteria</taxon>
        <taxon>Bacillati</taxon>
        <taxon>Bacillota</taxon>
        <taxon>Bacilli</taxon>
        <taxon>Bacillales</taxon>
        <taxon>Bacillaceae</taxon>
        <taxon>Robertmurraya</taxon>
    </lineage>
</organism>
<dbReference type="InterPro" id="IPR000515">
    <property type="entry name" value="MetI-like"/>
</dbReference>
<comment type="caution">
    <text evidence="9">The sequence shown here is derived from an EMBL/GenBank/DDBJ whole genome shotgun (WGS) entry which is preliminary data.</text>
</comment>
<keyword evidence="5 7" id="KW-1133">Transmembrane helix</keyword>
<dbReference type="EMBL" id="JAXOFX010000018">
    <property type="protein sequence ID" value="MDZ5473990.1"/>
    <property type="molecule type" value="Genomic_DNA"/>
</dbReference>
<evidence type="ECO:0000256" key="4">
    <source>
        <dbReference type="ARBA" id="ARBA00022692"/>
    </source>
</evidence>
<evidence type="ECO:0000313" key="9">
    <source>
        <dbReference type="EMBL" id="MDZ5473990.1"/>
    </source>
</evidence>
<evidence type="ECO:0000313" key="10">
    <source>
        <dbReference type="Proteomes" id="UP001290455"/>
    </source>
</evidence>
<dbReference type="Pfam" id="PF00528">
    <property type="entry name" value="BPD_transp_1"/>
    <property type="match status" value="1"/>
</dbReference>
<evidence type="ECO:0000259" key="8">
    <source>
        <dbReference type="PROSITE" id="PS50928"/>
    </source>
</evidence>
<keyword evidence="6 7" id="KW-0472">Membrane</keyword>
<dbReference type="SUPFAM" id="SSF160964">
    <property type="entry name" value="MalF N-terminal region-like"/>
    <property type="match status" value="1"/>
</dbReference>
<dbReference type="CDD" id="cd06261">
    <property type="entry name" value="TM_PBP2"/>
    <property type="match status" value="1"/>
</dbReference>
<feature type="transmembrane region" description="Helical" evidence="7">
    <location>
        <begin position="215"/>
        <end position="235"/>
    </location>
</feature>
<comment type="subcellular location">
    <subcellularLocation>
        <location evidence="1 7">Cell membrane</location>
        <topology evidence="1 7">Multi-pass membrane protein</topology>
    </subcellularLocation>
</comment>
<evidence type="ECO:0000256" key="7">
    <source>
        <dbReference type="RuleBase" id="RU363032"/>
    </source>
</evidence>
<evidence type="ECO:0000256" key="5">
    <source>
        <dbReference type="ARBA" id="ARBA00022989"/>
    </source>
</evidence>
<keyword evidence="3" id="KW-1003">Cell membrane</keyword>
<comment type="similarity">
    <text evidence="7">Belongs to the binding-protein-dependent transport system permease family.</text>
</comment>